<proteinExistence type="predicted"/>
<feature type="region of interest" description="Disordered" evidence="1">
    <location>
        <begin position="185"/>
        <end position="204"/>
    </location>
</feature>
<feature type="compositionally biased region" description="Low complexity" evidence="1">
    <location>
        <begin position="397"/>
        <end position="408"/>
    </location>
</feature>
<evidence type="ECO:0000256" key="1">
    <source>
        <dbReference type="SAM" id="MobiDB-lite"/>
    </source>
</evidence>
<feature type="compositionally biased region" description="Basic residues" evidence="1">
    <location>
        <begin position="36"/>
        <end position="47"/>
    </location>
</feature>
<accession>A0A1I8NX39</accession>
<dbReference type="KEGG" id="scac:106084625"/>
<feature type="compositionally biased region" description="Polar residues" evidence="1">
    <location>
        <begin position="449"/>
        <end position="460"/>
    </location>
</feature>
<dbReference type="VEuPathDB" id="VectorBase:SCAU002799"/>
<feature type="region of interest" description="Disordered" evidence="1">
    <location>
        <begin position="506"/>
        <end position="563"/>
    </location>
</feature>
<feature type="compositionally biased region" description="Basic and acidic residues" evidence="1">
    <location>
        <begin position="276"/>
        <end position="291"/>
    </location>
</feature>
<dbReference type="STRING" id="35570.A0A1I8NX39"/>
<feature type="region of interest" description="Disordered" evidence="1">
    <location>
        <begin position="439"/>
        <end position="478"/>
    </location>
</feature>
<keyword evidence="3" id="KW-1185">Reference proteome</keyword>
<gene>
    <name evidence="2" type="primary">106084625</name>
</gene>
<protein>
    <submittedName>
        <fullName evidence="2">Uncharacterized protein</fullName>
    </submittedName>
</protein>
<feature type="region of interest" description="Disordered" evidence="1">
    <location>
        <begin position="631"/>
        <end position="662"/>
    </location>
</feature>
<feature type="compositionally biased region" description="Polar residues" evidence="1">
    <location>
        <begin position="14"/>
        <end position="31"/>
    </location>
</feature>
<feature type="region of interest" description="Disordered" evidence="1">
    <location>
        <begin position="250"/>
        <end position="333"/>
    </location>
</feature>
<dbReference type="AlphaFoldDB" id="A0A1I8NX39"/>
<organism evidence="2 3">
    <name type="scientific">Stomoxys calcitrans</name>
    <name type="common">Stable fly</name>
    <name type="synonym">Conops calcitrans</name>
    <dbReference type="NCBI Taxonomy" id="35570"/>
    <lineage>
        <taxon>Eukaryota</taxon>
        <taxon>Metazoa</taxon>
        <taxon>Ecdysozoa</taxon>
        <taxon>Arthropoda</taxon>
        <taxon>Hexapoda</taxon>
        <taxon>Insecta</taxon>
        <taxon>Pterygota</taxon>
        <taxon>Neoptera</taxon>
        <taxon>Endopterygota</taxon>
        <taxon>Diptera</taxon>
        <taxon>Brachycera</taxon>
        <taxon>Muscomorpha</taxon>
        <taxon>Muscoidea</taxon>
        <taxon>Muscidae</taxon>
        <taxon>Stomoxys</taxon>
    </lineage>
</organism>
<dbReference type="Proteomes" id="UP000095300">
    <property type="component" value="Unassembled WGS sequence"/>
</dbReference>
<evidence type="ECO:0000313" key="3">
    <source>
        <dbReference type="Proteomes" id="UP000095300"/>
    </source>
</evidence>
<feature type="compositionally biased region" description="Polar residues" evidence="1">
    <location>
        <begin position="520"/>
        <end position="531"/>
    </location>
</feature>
<feature type="compositionally biased region" description="Basic residues" evidence="1">
    <location>
        <begin position="373"/>
        <end position="383"/>
    </location>
</feature>
<feature type="region of interest" description="Disordered" evidence="1">
    <location>
        <begin position="367"/>
        <end position="409"/>
    </location>
</feature>
<name>A0A1I8NX39_STOCA</name>
<feature type="compositionally biased region" description="Acidic residues" evidence="1">
    <location>
        <begin position="255"/>
        <end position="266"/>
    </location>
</feature>
<evidence type="ECO:0000313" key="2">
    <source>
        <dbReference type="EnsemblMetazoa" id="SCAU002799-PA"/>
    </source>
</evidence>
<feature type="region of interest" description="Disordered" evidence="1">
    <location>
        <begin position="1"/>
        <end position="82"/>
    </location>
</feature>
<sequence length="662" mass="73618">MSLSLTTRRRDKTLSNTKNKWSSQQQLSSALDKSHQQHPHQPVRKQRSFIESSSSSKFQSSCNSNSVGNSRPNLTRGLSVGRTQDIQQRLGTNKHILRKTSSINTYNSNNGPAIKSPQSNDLIKRNITACGQLDRPSRSVQAWSSTSSILKSLDKELAQLNNSLVKSKDIRNDIEIDRLSSISNVTNGSLNKPTSKTKTDSGLSTVVTAANTKSNKTSSNTNAAKETEANKVNLSIVLSHALNASKENDYILCDPGDEDESEDTSTDSEKLGYQNSERKSSLPRDSKKPESILKNTITPAQQRRALYQSSKYTEQSNSIQTAPIVSGPQSPNSQLPFNFQSALTVQRRAPLVRAMSAPVRSIDENSKGSFLANKRKPRRRKLNTRTITCDRDSSPSDHLNNVNDLNLDPKSAAGKKILQRSRSVAPDVITLVSLISSEGSDSEKEDCPSTPTNSDCNSPTRRPPSLRKSGKSVSFQENYPPTFQFASKEYSHMLRRGSIAPLAARIKSNRPPTAPPVSIFHSNNNNSSTKLPKNMNEEDETGVLADENRNDETPTNTTTTTSKKPLEEENYQYPEYVRSIKERECWKLFQKMSAKGVNITYDTILRGMLTPTEFRQLQKQREVEEAKVLKESEELLPTQSDEQAKAKKSPSIDKLTENLLKN</sequence>
<reference evidence="2" key="1">
    <citation type="submission" date="2020-05" db="UniProtKB">
        <authorList>
            <consortium name="EnsemblMetazoa"/>
        </authorList>
    </citation>
    <scope>IDENTIFICATION</scope>
    <source>
        <strain evidence="2">USDA</strain>
    </source>
</reference>
<feature type="compositionally biased region" description="Basic and acidic residues" evidence="1">
    <location>
        <begin position="642"/>
        <end position="656"/>
    </location>
</feature>
<dbReference type="EnsemblMetazoa" id="SCAU002799-RA">
    <property type="protein sequence ID" value="SCAU002799-PA"/>
    <property type="gene ID" value="SCAU002799"/>
</dbReference>
<feature type="compositionally biased region" description="Low complexity" evidence="1">
    <location>
        <begin position="49"/>
        <end position="66"/>
    </location>
</feature>
<feature type="compositionally biased region" description="Polar residues" evidence="1">
    <location>
        <begin position="293"/>
        <end position="333"/>
    </location>
</feature>
<dbReference type="OrthoDB" id="7663415at2759"/>